<dbReference type="Proteomes" id="UP000664256">
    <property type="component" value="Unassembled WGS sequence"/>
</dbReference>
<comment type="caution">
    <text evidence="1">The sequence shown here is derived from an EMBL/GenBank/DDBJ whole genome shotgun (WGS) entry which is preliminary data.</text>
</comment>
<proteinExistence type="predicted"/>
<protein>
    <submittedName>
        <fullName evidence="1">Blp family class II bacteriocin</fullName>
    </submittedName>
</protein>
<organism evidence="1 2">
    <name type="scientific">Candidatus Enterococcus myersii</name>
    <dbReference type="NCBI Taxonomy" id="2815322"/>
    <lineage>
        <taxon>Bacteria</taxon>
        <taxon>Bacillati</taxon>
        <taxon>Bacillota</taxon>
        <taxon>Bacilli</taxon>
        <taxon>Lactobacillales</taxon>
        <taxon>Enterococcaceae</taxon>
        <taxon>Enterococcus</taxon>
    </lineage>
</organism>
<gene>
    <name evidence="1" type="ORF">JZO76_06490</name>
</gene>
<keyword evidence="2" id="KW-1185">Reference proteome</keyword>
<accession>A0ABS3H6U8</accession>
<reference evidence="1 2" key="1">
    <citation type="submission" date="2021-03" db="EMBL/GenBank/DDBJ databases">
        <title>Enterococcal diversity collection.</title>
        <authorList>
            <person name="Gilmore M.S."/>
            <person name="Schwartzman J."/>
            <person name="Van Tyne D."/>
            <person name="Martin M."/>
            <person name="Earl A.M."/>
            <person name="Manson A.L."/>
            <person name="Straub T."/>
            <person name="Salamzade R."/>
            <person name="Saavedra J."/>
            <person name="Lebreton F."/>
            <person name="Prichula J."/>
            <person name="Schaufler K."/>
            <person name="Gaca A."/>
            <person name="Sgardioli B."/>
            <person name="Wagenaar J."/>
            <person name="Strong T."/>
        </authorList>
    </citation>
    <scope>NUCLEOTIDE SEQUENCE [LARGE SCALE GENOMIC DNA]</scope>
    <source>
        <strain evidence="1 2">MJM12</strain>
    </source>
</reference>
<evidence type="ECO:0000313" key="1">
    <source>
        <dbReference type="EMBL" id="MBO0449184.1"/>
    </source>
</evidence>
<dbReference type="EMBL" id="JAFLVT010000008">
    <property type="protein sequence ID" value="MBO0449184.1"/>
    <property type="molecule type" value="Genomic_DNA"/>
</dbReference>
<sequence>MENLSHFENVSFEELEMVEGGANACEWGVGFAGFAIGGIYSAAATAIGGPVAGYLVGAATAGAFIEISSHC</sequence>
<evidence type="ECO:0000313" key="2">
    <source>
        <dbReference type="Proteomes" id="UP000664256"/>
    </source>
</evidence>
<dbReference type="RefSeq" id="WP_206903344.1">
    <property type="nucleotide sequence ID" value="NZ_JAFLVT010000008.1"/>
</dbReference>
<name>A0ABS3H6U8_9ENTE</name>